<gene>
    <name evidence="2" type="ORF">Ljor_0891</name>
</gene>
<dbReference type="OrthoDB" id="5644501at2"/>
<organism evidence="2 3">
    <name type="scientific">Legionella jordanis</name>
    <dbReference type="NCBI Taxonomy" id="456"/>
    <lineage>
        <taxon>Bacteria</taxon>
        <taxon>Pseudomonadati</taxon>
        <taxon>Pseudomonadota</taxon>
        <taxon>Gammaproteobacteria</taxon>
        <taxon>Legionellales</taxon>
        <taxon>Legionellaceae</taxon>
        <taxon>Legionella</taxon>
    </lineage>
</organism>
<dbReference type="EMBL" id="LNYJ01000011">
    <property type="protein sequence ID" value="KTD16585.1"/>
    <property type="molecule type" value="Genomic_DNA"/>
</dbReference>
<dbReference type="Proteomes" id="UP000055035">
    <property type="component" value="Unassembled WGS sequence"/>
</dbReference>
<keyword evidence="3" id="KW-1185">Reference proteome</keyword>
<name>A0A0W0VAD2_9GAMM</name>
<keyword evidence="1" id="KW-0732">Signal</keyword>
<proteinExistence type="predicted"/>
<reference evidence="2 3" key="1">
    <citation type="submission" date="2015-11" db="EMBL/GenBank/DDBJ databases">
        <title>Genomic analysis of 38 Legionella species identifies large and diverse effector repertoires.</title>
        <authorList>
            <person name="Burstein D."/>
            <person name="Amaro F."/>
            <person name="Zusman T."/>
            <person name="Lifshitz Z."/>
            <person name="Cohen O."/>
            <person name="Gilbert J.A."/>
            <person name="Pupko T."/>
            <person name="Shuman H.A."/>
            <person name="Segal G."/>
        </authorList>
    </citation>
    <scope>NUCLEOTIDE SEQUENCE [LARGE SCALE GENOMIC DNA]</scope>
    <source>
        <strain evidence="2 3">BL-540</strain>
    </source>
</reference>
<dbReference type="RefSeq" id="WP_058470427.1">
    <property type="nucleotide sequence ID" value="NZ_CAAAIC010000002.1"/>
</dbReference>
<keyword evidence="2" id="KW-0966">Cell projection</keyword>
<evidence type="ECO:0000256" key="1">
    <source>
        <dbReference type="SAM" id="SignalP"/>
    </source>
</evidence>
<dbReference type="AlphaFoldDB" id="A0A0W0VAD2"/>
<evidence type="ECO:0000313" key="3">
    <source>
        <dbReference type="Proteomes" id="UP000055035"/>
    </source>
</evidence>
<feature type="chain" id="PRO_5006914623" evidence="1">
    <location>
        <begin position="21"/>
        <end position="238"/>
    </location>
</feature>
<keyword evidence="2" id="KW-0969">Cilium</keyword>
<accession>A0A0W0VAD2</accession>
<comment type="caution">
    <text evidence="2">The sequence shown here is derived from an EMBL/GenBank/DDBJ whole genome shotgun (WGS) entry which is preliminary data.</text>
</comment>
<feature type="signal peptide" evidence="1">
    <location>
        <begin position="1"/>
        <end position="20"/>
    </location>
</feature>
<dbReference type="PATRIC" id="fig|456.5.peg.947"/>
<evidence type="ECO:0000313" key="2">
    <source>
        <dbReference type="EMBL" id="KTD16585.1"/>
    </source>
</evidence>
<keyword evidence="2" id="KW-0282">Flagellum</keyword>
<protein>
    <submittedName>
        <fullName evidence="2">ATPases involved in biogenesis of archaeal flagella</fullName>
    </submittedName>
</protein>
<sequence>MRFLLGFGLLFFLNFAEVAAASLDILAKQQKIAVPYMVFKGKRQRGAVVIVNSEEKTQGSEFIDELGENLTTLGWSVAVLKSSLQIQTVSWIEQLVATLSALQKNNDRVIVIHYGSKLQNAVDYFSKPQSKQPNGMILLSAFDEQRTTDAEFINKIPFPLFDITGQWDYNPVLDQAVHRKKHCKKIAYLARQLPGAGHDYAYNREILIANIHGWMKKLELNTREKPPILLEKGQNTVH</sequence>